<evidence type="ECO:0000256" key="3">
    <source>
        <dbReference type="ARBA" id="ARBA00022679"/>
    </source>
</evidence>
<dbReference type="InterPro" id="IPR008271">
    <property type="entry name" value="Ser/Thr_kinase_AS"/>
</dbReference>
<feature type="signal peptide" evidence="13">
    <location>
        <begin position="1"/>
        <end position="20"/>
    </location>
</feature>
<evidence type="ECO:0000256" key="12">
    <source>
        <dbReference type="SAM" id="Phobius"/>
    </source>
</evidence>
<dbReference type="CDD" id="cd12087">
    <property type="entry name" value="TM_EGFR-like"/>
    <property type="match status" value="1"/>
</dbReference>
<dbReference type="Pfam" id="PF14380">
    <property type="entry name" value="WAK_assoc"/>
    <property type="match status" value="1"/>
</dbReference>
<evidence type="ECO:0000256" key="13">
    <source>
        <dbReference type="SAM" id="SignalP"/>
    </source>
</evidence>
<dbReference type="InterPro" id="IPR000719">
    <property type="entry name" value="Prot_kinase_dom"/>
</dbReference>
<dbReference type="Pfam" id="PF13947">
    <property type="entry name" value="GUB_WAK_bind"/>
    <property type="match status" value="1"/>
</dbReference>
<keyword evidence="17" id="KW-1185">Reference proteome</keyword>
<comment type="caution">
    <text evidence="15">The sequence shown here is derived from an EMBL/GenBank/DDBJ whole genome shotgun (WGS) entry which is preliminary data.</text>
</comment>
<keyword evidence="3" id="KW-0808">Transferase</keyword>
<evidence type="ECO:0000256" key="11">
    <source>
        <dbReference type="ARBA" id="ARBA00023180"/>
    </source>
</evidence>
<evidence type="ECO:0000256" key="5">
    <source>
        <dbReference type="ARBA" id="ARBA00022729"/>
    </source>
</evidence>
<feature type="domain" description="Protein kinase" evidence="14">
    <location>
        <begin position="342"/>
        <end position="624"/>
    </location>
</feature>
<dbReference type="GO" id="GO:0005524">
    <property type="term" value="F:ATP binding"/>
    <property type="evidence" value="ECO:0007669"/>
    <property type="project" value="UniProtKB-KW"/>
</dbReference>
<evidence type="ECO:0000259" key="14">
    <source>
        <dbReference type="PROSITE" id="PS50011"/>
    </source>
</evidence>
<gene>
    <name evidence="16" type="ORF">HPP92_026985</name>
    <name evidence="15" type="ORF">HPP92_027128</name>
</gene>
<keyword evidence="6" id="KW-0547">Nucleotide-binding</keyword>
<evidence type="ECO:0000256" key="7">
    <source>
        <dbReference type="ARBA" id="ARBA00022777"/>
    </source>
</evidence>
<dbReference type="SUPFAM" id="SSF56112">
    <property type="entry name" value="Protein kinase-like (PK-like)"/>
    <property type="match status" value="1"/>
</dbReference>
<keyword evidence="11" id="KW-0325">Glycoprotein</keyword>
<keyword evidence="7" id="KW-0418">Kinase</keyword>
<dbReference type="Pfam" id="PF00069">
    <property type="entry name" value="Pkinase"/>
    <property type="match status" value="1"/>
</dbReference>
<dbReference type="OrthoDB" id="4062651at2759"/>
<evidence type="ECO:0000313" key="18">
    <source>
        <dbReference type="Proteomes" id="UP000639772"/>
    </source>
</evidence>
<keyword evidence="5 13" id="KW-0732">Signal</keyword>
<dbReference type="InterPro" id="IPR032872">
    <property type="entry name" value="WAK_assoc_C"/>
</dbReference>
<evidence type="ECO:0000256" key="10">
    <source>
        <dbReference type="ARBA" id="ARBA00023136"/>
    </source>
</evidence>
<protein>
    <recommendedName>
        <fullName evidence="14">Protein kinase domain-containing protein</fullName>
    </recommendedName>
</protein>
<dbReference type="InterPro" id="IPR025287">
    <property type="entry name" value="WAK_GUB"/>
</dbReference>
<dbReference type="PROSITE" id="PS00108">
    <property type="entry name" value="PROTEIN_KINASE_ST"/>
    <property type="match status" value="1"/>
</dbReference>
<evidence type="ECO:0000256" key="9">
    <source>
        <dbReference type="ARBA" id="ARBA00022989"/>
    </source>
</evidence>
<organism evidence="15 17">
    <name type="scientific">Vanilla planifolia</name>
    <name type="common">Vanilla</name>
    <dbReference type="NCBI Taxonomy" id="51239"/>
    <lineage>
        <taxon>Eukaryota</taxon>
        <taxon>Viridiplantae</taxon>
        <taxon>Streptophyta</taxon>
        <taxon>Embryophyta</taxon>
        <taxon>Tracheophyta</taxon>
        <taxon>Spermatophyta</taxon>
        <taxon>Magnoliopsida</taxon>
        <taxon>Liliopsida</taxon>
        <taxon>Asparagales</taxon>
        <taxon>Orchidaceae</taxon>
        <taxon>Vanilloideae</taxon>
        <taxon>Vanilleae</taxon>
        <taxon>Vanilla</taxon>
    </lineage>
</organism>
<evidence type="ECO:0000256" key="6">
    <source>
        <dbReference type="ARBA" id="ARBA00022741"/>
    </source>
</evidence>
<keyword evidence="8" id="KW-0067">ATP-binding</keyword>
<accession>A0A835U634</accession>
<name>A0A835U634_VANPL</name>
<keyword evidence="9 12" id="KW-1133">Transmembrane helix</keyword>
<dbReference type="GO" id="GO:0004674">
    <property type="term" value="F:protein serine/threonine kinase activity"/>
    <property type="evidence" value="ECO:0007669"/>
    <property type="project" value="UniProtKB-KW"/>
</dbReference>
<sequence>MPSSLLGLLVVLLASVDVGSRATAGFSPCHTPTSCGNLSNISYPFWVYTHNLPSSFCGYQSFAIHCHNNISYIPLSDADSHLAVVSINYSHRIISLFDPISNSASASCPRPSPASSTNAFPFAPLLTFFLNCTSTPFAHSPASGGPIPCLKSGPNISYMFMGEYDSSLNWPCEQTITNPASKAMVDYMATKERQLGVMREGFELQWPEMGSGECGDCERSGGQCGYQQIGANASRGVLFGCYCGTVDGWRKRDCGKKKKHKALIIGTSVAAGTLVIAILHFICFWYRRRRRQKKATFPSSSFFNRSSITRLPFSDKDGEHNTYPYQTHIFSYDELYEATKSFDKAMEIGDGGCGTVYKGTLRDGRIVAVKRLYETNFKREEQFANEIVILSRLRHQNLVSLYGSTSPRSRELLLVYEFVPNGTVADHLHGPRAAERRLTWPTRLSIAVETAMALAYLHAVDPPIVHRDVKTGNILLDAEFHVKIADFGISRLFPADGATHISTVPQGTPGYLDPEYHSSYQLTDRSDVYSFGVVLAELISSKPAVDLGRKRAEINLSTMAVNRIQGGELHDLVDRSLGYDSDASIRRVMGLVAELAFRCLQADREMRPAIKEALELLKALHSGASLVSETVEQNVEQMVGKSCTWPISPDSVAEKWVSRSSTPNASK</sequence>
<evidence type="ECO:0000256" key="4">
    <source>
        <dbReference type="ARBA" id="ARBA00022692"/>
    </source>
</evidence>
<dbReference type="Gene3D" id="3.30.200.20">
    <property type="entry name" value="Phosphorylase Kinase, domain 1"/>
    <property type="match status" value="1"/>
</dbReference>
<reference evidence="17 18" key="1">
    <citation type="journal article" date="2020" name="Nat. Food">
        <title>A phased Vanilla planifolia genome enables genetic improvement of flavour and production.</title>
        <authorList>
            <person name="Hasing T."/>
            <person name="Tang H."/>
            <person name="Brym M."/>
            <person name="Khazi F."/>
            <person name="Huang T."/>
            <person name="Chambers A.H."/>
        </authorList>
    </citation>
    <scope>NUCLEOTIDE SEQUENCE [LARGE SCALE GENOMIC DNA]</scope>
    <source>
        <tissue evidence="15">Leaf</tissue>
    </source>
</reference>
<evidence type="ECO:0000256" key="2">
    <source>
        <dbReference type="ARBA" id="ARBA00022527"/>
    </source>
</evidence>
<evidence type="ECO:0000256" key="8">
    <source>
        <dbReference type="ARBA" id="ARBA00022840"/>
    </source>
</evidence>
<keyword evidence="4 12" id="KW-0812">Transmembrane</keyword>
<dbReference type="EMBL" id="JADCNM010000145">
    <property type="protein sequence ID" value="KAG0450015.1"/>
    <property type="molecule type" value="Genomic_DNA"/>
</dbReference>
<feature type="chain" id="PRO_5033643051" description="Protein kinase domain-containing protein" evidence="13">
    <location>
        <begin position="21"/>
        <end position="667"/>
    </location>
</feature>
<dbReference type="InterPro" id="IPR011009">
    <property type="entry name" value="Kinase-like_dom_sf"/>
</dbReference>
<comment type="subcellular location">
    <subcellularLocation>
        <location evidence="1">Membrane</location>
        <topology evidence="1">Single-pass membrane protein</topology>
    </subcellularLocation>
</comment>
<evidence type="ECO:0000313" key="15">
    <source>
        <dbReference type="EMBL" id="KAG0449978.1"/>
    </source>
</evidence>
<dbReference type="PANTHER" id="PTHR46008">
    <property type="entry name" value="LEAF RUST 10 DISEASE-RESISTANCE LOCUS RECEPTOR-LIKE PROTEIN KINASE-LIKE 1.4"/>
    <property type="match status" value="1"/>
</dbReference>
<dbReference type="Gene3D" id="1.10.510.10">
    <property type="entry name" value="Transferase(Phosphotransferase) domain 1"/>
    <property type="match status" value="1"/>
</dbReference>
<dbReference type="PANTHER" id="PTHR46008:SF2">
    <property type="entry name" value="LEAF RUST 10 DISEASE-RESISTANCE LOCUS RECEPTOR-LIKE PROTEIN KINASE-LIKE 1.4"/>
    <property type="match status" value="1"/>
</dbReference>
<dbReference type="CDD" id="cd14066">
    <property type="entry name" value="STKc_IRAK"/>
    <property type="match status" value="1"/>
</dbReference>
<dbReference type="SMART" id="SM00220">
    <property type="entry name" value="S_TKc"/>
    <property type="match status" value="1"/>
</dbReference>
<dbReference type="GO" id="GO:0030247">
    <property type="term" value="F:polysaccharide binding"/>
    <property type="evidence" value="ECO:0007669"/>
    <property type="project" value="InterPro"/>
</dbReference>
<dbReference type="FunFam" id="1.10.510.10:FF:000161">
    <property type="entry name" value="Wall-associated receptor kinase-like 20"/>
    <property type="match status" value="1"/>
</dbReference>
<dbReference type="EMBL" id="JADCNL010000144">
    <property type="protein sequence ID" value="KAG0449978.1"/>
    <property type="molecule type" value="Genomic_DNA"/>
</dbReference>
<dbReference type="GO" id="GO:0005886">
    <property type="term" value="C:plasma membrane"/>
    <property type="evidence" value="ECO:0007669"/>
    <property type="project" value="UniProtKB-ARBA"/>
</dbReference>
<dbReference type="AlphaFoldDB" id="A0A835U634"/>
<keyword evidence="10 12" id="KW-0472">Membrane</keyword>
<keyword evidence="2" id="KW-0723">Serine/threonine-protein kinase</keyword>
<evidence type="ECO:0000256" key="1">
    <source>
        <dbReference type="ARBA" id="ARBA00004167"/>
    </source>
</evidence>
<proteinExistence type="predicted"/>
<evidence type="ECO:0000313" key="16">
    <source>
        <dbReference type="EMBL" id="KAG0450015.1"/>
    </source>
</evidence>
<evidence type="ECO:0000313" key="17">
    <source>
        <dbReference type="Proteomes" id="UP000636800"/>
    </source>
</evidence>
<dbReference type="PROSITE" id="PS50011">
    <property type="entry name" value="PROTEIN_KINASE_DOM"/>
    <property type="match status" value="1"/>
</dbReference>
<dbReference type="Proteomes" id="UP000636800">
    <property type="component" value="Unassembled WGS sequence"/>
</dbReference>
<feature type="transmembrane region" description="Helical" evidence="12">
    <location>
        <begin position="262"/>
        <end position="286"/>
    </location>
</feature>
<dbReference type="Proteomes" id="UP000639772">
    <property type="component" value="Unassembled WGS sequence"/>
</dbReference>